<dbReference type="EMBL" id="LN847054">
    <property type="protein sequence ID" value="CRI42858.1"/>
    <property type="molecule type" value="Genomic_DNA"/>
</dbReference>
<comment type="similarity">
    <text evidence="4 16 17">Belongs to the uridine kinase family.</text>
</comment>
<evidence type="ECO:0000256" key="1">
    <source>
        <dbReference type="ARBA" id="ARBA00004496"/>
    </source>
</evidence>
<proteinExistence type="inferred from homology"/>
<evidence type="ECO:0000256" key="11">
    <source>
        <dbReference type="ARBA" id="ARBA00022840"/>
    </source>
</evidence>
<feature type="domain" description="Phosphoribulokinase/uridine kinase" evidence="18">
    <location>
        <begin position="5"/>
        <end position="183"/>
    </location>
</feature>
<dbReference type="GO" id="GO:0044206">
    <property type="term" value="P:UMP salvage"/>
    <property type="evidence" value="ECO:0007669"/>
    <property type="project" value="UniProtKB-UniRule"/>
</dbReference>
<comment type="catalytic activity">
    <reaction evidence="14 17">
        <text>cytidine + ATP = CMP + ADP + H(+)</text>
        <dbReference type="Rhea" id="RHEA:24674"/>
        <dbReference type="ChEBI" id="CHEBI:15378"/>
        <dbReference type="ChEBI" id="CHEBI:17562"/>
        <dbReference type="ChEBI" id="CHEBI:30616"/>
        <dbReference type="ChEBI" id="CHEBI:60377"/>
        <dbReference type="ChEBI" id="CHEBI:456216"/>
        <dbReference type="EC" id="2.7.1.48"/>
    </reaction>
</comment>
<dbReference type="GO" id="GO:0043771">
    <property type="term" value="F:cytidine kinase activity"/>
    <property type="evidence" value="ECO:0007669"/>
    <property type="project" value="RHEA"/>
</dbReference>
<evidence type="ECO:0000256" key="12">
    <source>
        <dbReference type="ARBA" id="ARBA00030641"/>
    </source>
</evidence>
<evidence type="ECO:0000256" key="15">
    <source>
        <dbReference type="ARBA" id="ARBA00048909"/>
    </source>
</evidence>
<comment type="subcellular location">
    <subcellularLocation>
        <location evidence="1 16 17">Cytoplasm</location>
    </subcellularLocation>
</comment>
<keyword evidence="10 16" id="KW-0418">Kinase</keyword>
<accession>A0A0F7WZP5</accession>
<dbReference type="InterPro" id="IPR006083">
    <property type="entry name" value="PRK/URK"/>
</dbReference>
<keyword evidence="8 16" id="KW-0808">Transferase</keyword>
<name>A0A0F7WZP5_CHLPN</name>
<evidence type="ECO:0000256" key="5">
    <source>
        <dbReference type="ARBA" id="ARBA00012137"/>
    </source>
</evidence>
<keyword evidence="7 16" id="KW-0963">Cytoplasm</keyword>
<dbReference type="SUPFAM" id="SSF52540">
    <property type="entry name" value="P-loop containing nucleoside triphosphate hydrolases"/>
    <property type="match status" value="1"/>
</dbReference>
<keyword evidence="9 16" id="KW-0547">Nucleotide-binding</keyword>
<evidence type="ECO:0000313" key="19">
    <source>
        <dbReference type="EMBL" id="CRI42858.1"/>
    </source>
</evidence>
<comment type="pathway">
    <text evidence="3 16 17">Pyrimidine metabolism; CTP biosynthesis via salvage pathway; CTP from cytidine: step 1/3.</text>
</comment>
<evidence type="ECO:0000256" key="2">
    <source>
        <dbReference type="ARBA" id="ARBA00004690"/>
    </source>
</evidence>
<comment type="catalytic activity">
    <reaction evidence="15 16 17">
        <text>uridine + ATP = UMP + ADP + H(+)</text>
        <dbReference type="Rhea" id="RHEA:16825"/>
        <dbReference type="ChEBI" id="CHEBI:15378"/>
        <dbReference type="ChEBI" id="CHEBI:16704"/>
        <dbReference type="ChEBI" id="CHEBI:30616"/>
        <dbReference type="ChEBI" id="CHEBI:57865"/>
        <dbReference type="ChEBI" id="CHEBI:456216"/>
        <dbReference type="EC" id="2.7.1.48"/>
    </reaction>
</comment>
<dbReference type="NCBIfam" id="TIGR00235">
    <property type="entry name" value="udk"/>
    <property type="match status" value="1"/>
</dbReference>
<evidence type="ECO:0000256" key="17">
    <source>
        <dbReference type="RuleBase" id="RU003825"/>
    </source>
</evidence>
<evidence type="ECO:0000256" key="13">
    <source>
        <dbReference type="ARBA" id="ARBA00031452"/>
    </source>
</evidence>
<dbReference type="CDD" id="cd02023">
    <property type="entry name" value="UMPK"/>
    <property type="match status" value="1"/>
</dbReference>
<evidence type="ECO:0000259" key="18">
    <source>
        <dbReference type="Pfam" id="PF00485"/>
    </source>
</evidence>
<dbReference type="PRINTS" id="PR00988">
    <property type="entry name" value="URIDINKINASE"/>
</dbReference>
<reference evidence="19" key="1">
    <citation type="submission" date="2015-05" db="EMBL/GenBank/DDBJ databases">
        <authorList>
            <person name="Rattei Thomas"/>
        </authorList>
    </citation>
    <scope>NUCLEOTIDE SEQUENCE</scope>
    <source>
        <strain evidence="19">DC9</strain>
    </source>
</reference>
<dbReference type="UniPathway" id="UPA00579">
    <property type="reaction ID" value="UER00640"/>
</dbReference>
<dbReference type="GO" id="GO:0044211">
    <property type="term" value="P:CTP salvage"/>
    <property type="evidence" value="ECO:0007669"/>
    <property type="project" value="UniProtKB-UniRule"/>
</dbReference>
<evidence type="ECO:0000256" key="4">
    <source>
        <dbReference type="ARBA" id="ARBA00005408"/>
    </source>
</evidence>
<dbReference type="NCBIfam" id="NF004018">
    <property type="entry name" value="PRK05480.1"/>
    <property type="match status" value="1"/>
</dbReference>
<dbReference type="PANTHER" id="PTHR10285">
    <property type="entry name" value="URIDINE KINASE"/>
    <property type="match status" value="1"/>
</dbReference>
<dbReference type="GO" id="GO:0005524">
    <property type="term" value="F:ATP binding"/>
    <property type="evidence" value="ECO:0007669"/>
    <property type="project" value="UniProtKB-UniRule"/>
</dbReference>
<evidence type="ECO:0000256" key="9">
    <source>
        <dbReference type="ARBA" id="ARBA00022741"/>
    </source>
</evidence>
<gene>
    <name evidence="16" type="primary">udk</name>
    <name evidence="19" type="ORF">BN1224_DC9_BX_00050</name>
</gene>
<evidence type="ECO:0000256" key="3">
    <source>
        <dbReference type="ARBA" id="ARBA00004784"/>
    </source>
</evidence>
<dbReference type="GO" id="GO:0005737">
    <property type="term" value="C:cytoplasm"/>
    <property type="evidence" value="ECO:0007669"/>
    <property type="project" value="UniProtKB-SubCell"/>
</dbReference>
<evidence type="ECO:0000256" key="8">
    <source>
        <dbReference type="ARBA" id="ARBA00022679"/>
    </source>
</evidence>
<dbReference type="GO" id="GO:0004849">
    <property type="term" value="F:uridine kinase activity"/>
    <property type="evidence" value="ECO:0007669"/>
    <property type="project" value="UniProtKB-UniRule"/>
</dbReference>
<feature type="binding site" evidence="16">
    <location>
        <begin position="10"/>
        <end position="17"/>
    </location>
    <ligand>
        <name>ATP</name>
        <dbReference type="ChEBI" id="CHEBI:30616"/>
    </ligand>
</feature>
<dbReference type="EC" id="2.7.1.48" evidence="5 16"/>
<evidence type="ECO:0000256" key="7">
    <source>
        <dbReference type="ARBA" id="ARBA00022490"/>
    </source>
</evidence>
<dbReference type="InterPro" id="IPR027417">
    <property type="entry name" value="P-loop_NTPase"/>
</dbReference>
<evidence type="ECO:0000256" key="16">
    <source>
        <dbReference type="HAMAP-Rule" id="MF_00551"/>
    </source>
</evidence>
<dbReference type="AlphaFoldDB" id="A0A0F7WZP5"/>
<dbReference type="Pfam" id="PF00485">
    <property type="entry name" value="PRK"/>
    <property type="match status" value="1"/>
</dbReference>
<dbReference type="HAMAP" id="MF_00551">
    <property type="entry name" value="Uridine_kinase"/>
    <property type="match status" value="1"/>
</dbReference>
<dbReference type="UniPathway" id="UPA00574">
    <property type="reaction ID" value="UER00637"/>
</dbReference>
<evidence type="ECO:0000256" key="6">
    <source>
        <dbReference type="ARBA" id="ARBA00021478"/>
    </source>
</evidence>
<organism evidence="19">
    <name type="scientific">Chlamydia pneumoniae</name>
    <name type="common">Chlamydophila pneumoniae</name>
    <dbReference type="NCBI Taxonomy" id="83558"/>
    <lineage>
        <taxon>Bacteria</taxon>
        <taxon>Pseudomonadati</taxon>
        <taxon>Chlamydiota</taxon>
        <taxon>Chlamydiia</taxon>
        <taxon>Chlamydiales</taxon>
        <taxon>Chlamydiaceae</taxon>
        <taxon>Chlamydia/Chlamydophila group</taxon>
        <taxon>Chlamydia</taxon>
    </lineage>
</organism>
<sequence>MLMMIIGITGGSGAGKTTLTQNIKEIFGEDVSVICQDNYYKDRSHYTPEERANLIWDHPDAFDNDLLISDIKRLKNNEIVQAPVFDFVLGNRSKTEIETIYPSKVILVEGILVFENQELRDLMDIRIFVDTDADERILRRMVRDVQERGDSVDCIMSRYLSMVKPMHEKFIEPTRKYADIIVHGNYRQNVVTNILSQKIKNHLENALESDETYYMVNSK</sequence>
<protein>
    <recommendedName>
        <fullName evidence="6 16">Uridine kinase</fullName>
        <ecNumber evidence="5 16">2.7.1.48</ecNumber>
    </recommendedName>
    <alternativeName>
        <fullName evidence="12 16">Cytidine monophosphokinase</fullName>
    </alternativeName>
    <alternativeName>
        <fullName evidence="13 16">Uridine monophosphokinase</fullName>
    </alternativeName>
</protein>
<dbReference type="InterPro" id="IPR000764">
    <property type="entry name" value="Uridine_kinase-like"/>
</dbReference>
<evidence type="ECO:0000256" key="14">
    <source>
        <dbReference type="ARBA" id="ARBA00047436"/>
    </source>
</evidence>
<evidence type="ECO:0000256" key="10">
    <source>
        <dbReference type="ARBA" id="ARBA00022777"/>
    </source>
</evidence>
<dbReference type="InterPro" id="IPR026008">
    <property type="entry name" value="Uridine_kinase"/>
</dbReference>
<keyword evidence="11 16" id="KW-0067">ATP-binding</keyword>
<dbReference type="Gene3D" id="3.40.50.300">
    <property type="entry name" value="P-loop containing nucleotide triphosphate hydrolases"/>
    <property type="match status" value="1"/>
</dbReference>
<comment type="pathway">
    <text evidence="2 16 17">Pyrimidine metabolism; UMP biosynthesis via salvage pathway; UMP from uridine: step 1/1.</text>
</comment>